<protein>
    <submittedName>
        <fullName evidence="1">Unannotated protein</fullName>
    </submittedName>
</protein>
<gene>
    <name evidence="1" type="ORF">UFOPK3772_02559</name>
</gene>
<sequence length="273" mass="29957">MGHRIAPHSALRGGIVEWRGDGQTAARHRGQLDRADAALPAAGRLVRVRRAHGIAPLLRGRVDHDPLHGAGKVVVVDRDRDPVALLSHGERGYRVGTIRGVDPHRVALAGLEPDGELRRDLRGLVVMKGHVGLLDGREHLRRPPQVDRACDIRVLEGQVEGRLRVRIEIRELRVAPEQARCHDRHALAVTAGHRLVDLLCPLPGSRVEHAAARRPLRANGLGPEQRHHARRVEFAGLAPVREAEAVDRRVEPVVGAVRRILARAVGQGIAVLR</sequence>
<accession>A0A6J7L9Q0</accession>
<dbReference type="AlphaFoldDB" id="A0A6J7L9Q0"/>
<dbReference type="EMBL" id="CAFBNE010000102">
    <property type="protein sequence ID" value="CAB4964757.1"/>
    <property type="molecule type" value="Genomic_DNA"/>
</dbReference>
<reference evidence="1" key="1">
    <citation type="submission" date="2020-05" db="EMBL/GenBank/DDBJ databases">
        <authorList>
            <person name="Chiriac C."/>
            <person name="Salcher M."/>
            <person name="Ghai R."/>
            <person name="Kavagutti S V."/>
        </authorList>
    </citation>
    <scope>NUCLEOTIDE SEQUENCE</scope>
</reference>
<name>A0A6J7L9Q0_9ZZZZ</name>
<evidence type="ECO:0000313" key="1">
    <source>
        <dbReference type="EMBL" id="CAB4964757.1"/>
    </source>
</evidence>
<proteinExistence type="predicted"/>
<organism evidence="1">
    <name type="scientific">freshwater metagenome</name>
    <dbReference type="NCBI Taxonomy" id="449393"/>
    <lineage>
        <taxon>unclassified sequences</taxon>
        <taxon>metagenomes</taxon>
        <taxon>ecological metagenomes</taxon>
    </lineage>
</organism>